<keyword evidence="3" id="KW-1185">Reference proteome</keyword>
<proteinExistence type="predicted"/>
<feature type="signal peptide" evidence="1">
    <location>
        <begin position="1"/>
        <end position="22"/>
    </location>
</feature>
<organism evidence="2 3">
    <name type="scientific">Flavihumibacter petaseus NBRC 106054</name>
    <dbReference type="NCBI Taxonomy" id="1220578"/>
    <lineage>
        <taxon>Bacteria</taxon>
        <taxon>Pseudomonadati</taxon>
        <taxon>Bacteroidota</taxon>
        <taxon>Chitinophagia</taxon>
        <taxon>Chitinophagales</taxon>
        <taxon>Chitinophagaceae</taxon>
        <taxon>Flavihumibacter</taxon>
    </lineage>
</organism>
<reference evidence="2 3" key="1">
    <citation type="submission" date="2015-04" db="EMBL/GenBank/DDBJ databases">
        <title>Whole genome shotgun sequence of Flavihumibacter petaseus NBRC 106054.</title>
        <authorList>
            <person name="Miyazawa S."/>
            <person name="Hosoyama A."/>
            <person name="Hashimoto M."/>
            <person name="Noguchi M."/>
            <person name="Tsuchikane K."/>
            <person name="Ohji S."/>
            <person name="Yamazoe A."/>
            <person name="Ichikawa N."/>
            <person name="Kimura A."/>
            <person name="Fujita N."/>
        </authorList>
    </citation>
    <scope>NUCLEOTIDE SEQUENCE [LARGE SCALE GENOMIC DNA]</scope>
    <source>
        <strain evidence="2 3">NBRC 106054</strain>
    </source>
</reference>
<evidence type="ECO:0000313" key="2">
    <source>
        <dbReference type="EMBL" id="GAO45085.1"/>
    </source>
</evidence>
<evidence type="ECO:0000256" key="1">
    <source>
        <dbReference type="SAM" id="SignalP"/>
    </source>
</evidence>
<keyword evidence="1" id="KW-0732">Signal</keyword>
<accession>A0A0E9N6W1</accession>
<comment type="caution">
    <text evidence="2">The sequence shown here is derived from an EMBL/GenBank/DDBJ whole genome shotgun (WGS) entry which is preliminary data.</text>
</comment>
<dbReference type="OrthoDB" id="620210at2"/>
<dbReference type="Proteomes" id="UP000033121">
    <property type="component" value="Unassembled WGS sequence"/>
</dbReference>
<protein>
    <submittedName>
        <fullName evidence="2">Uncharacterized protein</fullName>
    </submittedName>
</protein>
<dbReference type="RefSeq" id="WP_046371058.1">
    <property type="nucleotide sequence ID" value="NZ_BBWV01000004.1"/>
</dbReference>
<gene>
    <name evidence="2" type="ORF">FPE01S_04_03280</name>
</gene>
<sequence>MNRLLSLLLASLITGMVTAQNAAPKYVIDRGRLIFHENIDKEQKKLYTQPGSYIRGYIPITKDETFNGQVRFAIIDEVDNMQMEIEMDSVFKDNEKKKYLKGLEILVKQAGQGVKSRLFTAALVPQMVKGFEASMELDRNNKGIDPVVRENHYWVGKTLVDCFSYPENKGVPASKDILTIKYLQLYPERTMAFLKTNLNYPKRDSLIAAEARRDPRKVYDFAAANDALARYIKIHPDPVVKVVAEMASSKSGQLYFPFIDEIYRGKISFDEIDKVKGNDLEYYRLMVKVRMQHTARMIQRDTPMERKALVERMENKARQFYISQINGLHNSPDPVRFKVLEPLQPHELYYLCVLGEDEIYTSSYRGVFKRIIQRLKGTPTDSLFMTMNFDYFRKFIKMAAAYNELDTLLKLMPDSNATVLMKSFMFGLERNTSLVNVEDAVDVADAYSSIFEKNKTLAANMLEEARQNYDRCQRNGDPNGQKVYFIEKSLFESADSTNHTDISKILGIPPVYQVPYERLLDTAGRIVQQVFFYGDEDKDGQNSYANFMTLFRNKADWAITENPDFVTIKSTKGKPVWIFANKPLYGEDDPDAKAQQKLRAYFDDKGLEPSIYIHRGHSYHVKSTLDQVTPSARIVILGSCGGYNNLNEVLMISPDAHIISSKQIGTRTVNEPILNAINTSLRNGRSIDWVPMWQELSKQFTGESRERFDDYIPPYKNLGAIFIKAYRGVEDEE</sequence>
<dbReference type="STRING" id="1220578.FPE01S_04_03280"/>
<name>A0A0E9N6W1_9BACT</name>
<evidence type="ECO:0000313" key="3">
    <source>
        <dbReference type="Proteomes" id="UP000033121"/>
    </source>
</evidence>
<dbReference type="AlphaFoldDB" id="A0A0E9N6W1"/>
<dbReference type="EMBL" id="BBWV01000004">
    <property type="protein sequence ID" value="GAO45085.1"/>
    <property type="molecule type" value="Genomic_DNA"/>
</dbReference>
<feature type="chain" id="PRO_5002430332" evidence="1">
    <location>
        <begin position="23"/>
        <end position="733"/>
    </location>
</feature>